<proteinExistence type="inferred from homology"/>
<dbReference type="InterPro" id="IPR013538">
    <property type="entry name" value="ASHA1/2-like_C"/>
</dbReference>
<evidence type="ECO:0000313" key="3">
    <source>
        <dbReference type="EMBL" id="MCF0042036.1"/>
    </source>
</evidence>
<dbReference type="Proteomes" id="UP001139700">
    <property type="component" value="Unassembled WGS sequence"/>
</dbReference>
<feature type="domain" description="Activator of Hsp90 ATPase homologue 1/2-like C-terminal" evidence="2">
    <location>
        <begin position="64"/>
        <end position="150"/>
    </location>
</feature>
<comment type="caution">
    <text evidence="3">The sequence shown here is derived from an EMBL/GenBank/DDBJ whole genome shotgun (WGS) entry which is preliminary data.</text>
</comment>
<dbReference type="AlphaFoldDB" id="A0A9X1TAQ6"/>
<evidence type="ECO:0000259" key="2">
    <source>
        <dbReference type="Pfam" id="PF08327"/>
    </source>
</evidence>
<dbReference type="Gene3D" id="3.30.530.20">
    <property type="match status" value="1"/>
</dbReference>
<protein>
    <submittedName>
        <fullName evidence="3">SRPBCC domain-containing protein</fullName>
    </submittedName>
</protein>
<comment type="similarity">
    <text evidence="1">Belongs to the AHA1 family.</text>
</comment>
<organism evidence="3 4">
    <name type="scientific">Dyadobacter fanqingshengii</name>
    <dbReference type="NCBI Taxonomy" id="2906443"/>
    <lineage>
        <taxon>Bacteria</taxon>
        <taxon>Pseudomonadati</taxon>
        <taxon>Bacteroidota</taxon>
        <taxon>Cytophagia</taxon>
        <taxon>Cytophagales</taxon>
        <taxon>Spirosomataceae</taxon>
        <taxon>Dyadobacter</taxon>
    </lineage>
</organism>
<dbReference type="EMBL" id="JAJTTA010000002">
    <property type="protein sequence ID" value="MCF0042036.1"/>
    <property type="molecule type" value="Genomic_DNA"/>
</dbReference>
<keyword evidence="4" id="KW-1185">Reference proteome</keyword>
<dbReference type="SUPFAM" id="SSF55961">
    <property type="entry name" value="Bet v1-like"/>
    <property type="match status" value="1"/>
</dbReference>
<name>A0A9X1TAQ6_9BACT</name>
<dbReference type="InterPro" id="IPR023393">
    <property type="entry name" value="START-like_dom_sf"/>
</dbReference>
<sequence length="153" mass="17343">MDVTKKIIVQATSHAAFNSFIYDLNAWWPKEYTWSGEKLVEIRINPQVNGLCTEIGPFGFRCDWGRVTELTKNVQLSFTWQISPTRIPEPNPDKASLVTILFTESSHEVTDITLIHSNFESHGDGATGYAEAMDSQQGWPKILEAFKAYCENQ</sequence>
<evidence type="ECO:0000313" key="4">
    <source>
        <dbReference type="Proteomes" id="UP001139700"/>
    </source>
</evidence>
<dbReference type="RefSeq" id="WP_234614833.1">
    <property type="nucleotide sequence ID" value="NZ_CP098806.1"/>
</dbReference>
<evidence type="ECO:0000256" key="1">
    <source>
        <dbReference type="ARBA" id="ARBA00006817"/>
    </source>
</evidence>
<reference evidence="3" key="1">
    <citation type="submission" date="2021-12" db="EMBL/GenBank/DDBJ databases">
        <title>Novel species in genus Dyadobacter.</title>
        <authorList>
            <person name="Ma C."/>
        </authorList>
    </citation>
    <scope>NUCLEOTIDE SEQUENCE</scope>
    <source>
        <strain evidence="3">CY399</strain>
    </source>
</reference>
<accession>A0A9X1TAQ6</accession>
<gene>
    <name evidence="3" type="ORF">LXM24_18150</name>
</gene>
<dbReference type="Pfam" id="PF08327">
    <property type="entry name" value="AHSA1"/>
    <property type="match status" value="1"/>
</dbReference>